<protein>
    <recommendedName>
        <fullName evidence="3">Cellulose binding domain-containing protein</fullName>
    </recommendedName>
</protein>
<accession>A0ABS4PW48</accession>
<organism evidence="1 2">
    <name type="scientific">Amycolatopsis magusensis</name>
    <dbReference type="NCBI Taxonomy" id="882444"/>
    <lineage>
        <taxon>Bacteria</taxon>
        <taxon>Bacillati</taxon>
        <taxon>Actinomycetota</taxon>
        <taxon>Actinomycetes</taxon>
        <taxon>Pseudonocardiales</taxon>
        <taxon>Pseudonocardiaceae</taxon>
        <taxon>Amycolatopsis</taxon>
    </lineage>
</organism>
<dbReference type="RefSeq" id="WP_209666798.1">
    <property type="nucleotide sequence ID" value="NZ_JAGGMS010000001.1"/>
</dbReference>
<dbReference type="Proteomes" id="UP000741013">
    <property type="component" value="Unassembled WGS sequence"/>
</dbReference>
<evidence type="ECO:0000313" key="1">
    <source>
        <dbReference type="EMBL" id="MBP2183651.1"/>
    </source>
</evidence>
<comment type="caution">
    <text evidence="1">The sequence shown here is derived from an EMBL/GenBank/DDBJ whole genome shotgun (WGS) entry which is preliminary data.</text>
</comment>
<keyword evidence="2" id="KW-1185">Reference proteome</keyword>
<name>A0ABS4PW48_9PSEU</name>
<dbReference type="EMBL" id="JAGGMS010000001">
    <property type="protein sequence ID" value="MBP2183651.1"/>
    <property type="molecule type" value="Genomic_DNA"/>
</dbReference>
<gene>
    <name evidence="1" type="ORF">JOM49_005177</name>
</gene>
<proteinExistence type="predicted"/>
<evidence type="ECO:0008006" key="3">
    <source>
        <dbReference type="Google" id="ProtNLM"/>
    </source>
</evidence>
<evidence type="ECO:0000313" key="2">
    <source>
        <dbReference type="Proteomes" id="UP000741013"/>
    </source>
</evidence>
<sequence length="153" mass="16433">MGLMTVAAAPAAADTVTAEYYAYLGTGGMWYIHPQLTVTAPTTTNVGATKSIEASFRMLWPSRFGEVPANELDNVWMSLQLEGAESETLSVREMTHPRLVPGEWATFSGSAEYLYSNAGTVTYQPACFSPRSGLAFCPVDHSSVPIADTTQVS</sequence>
<reference evidence="1 2" key="1">
    <citation type="submission" date="2021-03" db="EMBL/GenBank/DDBJ databases">
        <title>Sequencing the genomes of 1000 actinobacteria strains.</title>
        <authorList>
            <person name="Klenk H.-P."/>
        </authorList>
    </citation>
    <scope>NUCLEOTIDE SEQUENCE [LARGE SCALE GENOMIC DNA]</scope>
    <source>
        <strain evidence="1 2">DSM 45510</strain>
    </source>
</reference>